<evidence type="ECO:0000259" key="7">
    <source>
        <dbReference type="PROSITE" id="PS51767"/>
    </source>
</evidence>
<keyword evidence="4 6" id="KW-0472">Membrane</keyword>
<dbReference type="GO" id="GO:0016020">
    <property type="term" value="C:membrane"/>
    <property type="evidence" value="ECO:0007669"/>
    <property type="project" value="UniProtKB-SubCell"/>
</dbReference>
<dbReference type="InterPro" id="IPR021109">
    <property type="entry name" value="Peptidase_aspartic_dom_sf"/>
</dbReference>
<feature type="domain" description="Peptidase A1" evidence="7">
    <location>
        <begin position="1"/>
        <end position="365"/>
    </location>
</feature>
<dbReference type="AlphaFoldDB" id="W3XEG2"/>
<dbReference type="InterPro" id="IPR033121">
    <property type="entry name" value="PEPTIDASE_A1"/>
</dbReference>
<comment type="subcellular location">
    <subcellularLocation>
        <location evidence="1">Membrane</location>
        <topology evidence="1">Single-pass membrane protein</topology>
    </subcellularLocation>
</comment>
<evidence type="ECO:0000256" key="5">
    <source>
        <dbReference type="SAM" id="MobiDB-lite"/>
    </source>
</evidence>
<dbReference type="OMA" id="WIPSYSY"/>
<dbReference type="KEGG" id="pfy:PFICI_05658"/>
<dbReference type="Proteomes" id="UP000030651">
    <property type="component" value="Unassembled WGS sequence"/>
</dbReference>
<gene>
    <name evidence="8" type="ORF">PFICI_05658</name>
</gene>
<evidence type="ECO:0000256" key="6">
    <source>
        <dbReference type="SAM" id="Phobius"/>
    </source>
</evidence>
<name>W3XEG2_PESFW</name>
<evidence type="ECO:0000256" key="2">
    <source>
        <dbReference type="ARBA" id="ARBA00022692"/>
    </source>
</evidence>
<feature type="compositionally biased region" description="Polar residues" evidence="5">
    <location>
        <begin position="590"/>
        <end position="604"/>
    </location>
</feature>
<feature type="transmembrane region" description="Helical" evidence="6">
    <location>
        <begin position="408"/>
        <end position="430"/>
    </location>
</feature>
<dbReference type="GeneID" id="19270671"/>
<evidence type="ECO:0000313" key="8">
    <source>
        <dbReference type="EMBL" id="ETS83782.1"/>
    </source>
</evidence>
<evidence type="ECO:0000256" key="4">
    <source>
        <dbReference type="ARBA" id="ARBA00023136"/>
    </source>
</evidence>
<keyword evidence="9" id="KW-1185">Reference proteome</keyword>
<evidence type="ECO:0000256" key="1">
    <source>
        <dbReference type="ARBA" id="ARBA00004167"/>
    </source>
</evidence>
<feature type="region of interest" description="Disordered" evidence="5">
    <location>
        <begin position="548"/>
        <end position="666"/>
    </location>
</feature>
<proteinExistence type="predicted"/>
<reference evidence="9" key="1">
    <citation type="journal article" date="2015" name="BMC Genomics">
        <title>Genomic and transcriptomic analysis of the endophytic fungus Pestalotiopsis fici reveals its lifestyle and high potential for synthesis of natural products.</title>
        <authorList>
            <person name="Wang X."/>
            <person name="Zhang X."/>
            <person name="Liu L."/>
            <person name="Xiang M."/>
            <person name="Wang W."/>
            <person name="Sun X."/>
            <person name="Che Y."/>
            <person name="Guo L."/>
            <person name="Liu G."/>
            <person name="Guo L."/>
            <person name="Wang C."/>
            <person name="Yin W.B."/>
            <person name="Stadler M."/>
            <person name="Zhang X."/>
            <person name="Liu X."/>
        </authorList>
    </citation>
    <scope>NUCLEOTIDE SEQUENCE [LARGE SCALE GENOMIC DNA]</scope>
    <source>
        <strain evidence="9">W106-1 / CGMCC3.15140</strain>
    </source>
</reference>
<sequence length="878" mass="95285">MGLYAGVPGQQVDVLVSTSLSEIWVVESNGCGASALCTAARGNVFNISASTDWESLGAWELGLDYLQQVANGDYATEAVAVYNTVTQNQTNLDKQVVAAINDTDYYTGFFGLGITPGRFKNTVVQSPIATMVERDGIIPSHSYGYTAGAYYGGQYGTPMSLVLGGYDQNRFISHNTEFSLNSTTRQPEALIRAITASMSSTDQASAGWNSTSISLSAFDEAVVALIDSSTPYLWLPTVICDRFADALNLTWNETFGLYTFASNATYESYFDTSLAFTFSLSSSDNRDNFGDPLNVAGVVNITISANAFAQTLRYPFMNLFQYGDAAIPYFPLRRADNGTQIIIGRAFLQESYMKTNYESSTFSLHQALFPDNADTNKTIIAVQSSADNPYPSAASSSGSPEGALGTPAIVGIVVGACIVLSFIALIVFCVRRRRKQQKGTMVEADSFKDTTSSVESECPRTPVARIFSRITRKITGRRSRRIPAYEVSGDTAQPFEAAGQERYELAVPPPPVELDATDAHSINGTTEFGTDDTHDLSPYEIARRKMDKQLQGPVPEYTPGPSPIDTHGNSYEKGYQDISSVPHHRRSDRSLFSDNRSLSPASTPTHDEYSYLTPSPIPSPMTPHNMDWPPSEMPNISSPMPFAPRSTLPRSTSNPGSGYAPSSLNTLERRRSISRSASTAGSPTSPMSHFAQHMHSFQRTPIDQQKVVCLGPLPSNIRPPGPTVPPRSGSSVGQDFALPTISSAAESRRQSIAETLGSNFTVEEEEIFRNEIEHNDTFGGYGLAGAMIEEEEPDPSPDHMTGGHGQLELIHIPERPIPASVVSDAGRLQGRVDFVHVPTPVDPSVTPTSATQRLNGFDLVHVPQPAQKRYSWEASSPQ</sequence>
<dbReference type="CDD" id="cd12087">
    <property type="entry name" value="TM_EGFR-like"/>
    <property type="match status" value="1"/>
</dbReference>
<keyword evidence="2 6" id="KW-0812">Transmembrane</keyword>
<protein>
    <recommendedName>
        <fullName evidence="7">Peptidase A1 domain-containing protein</fullName>
    </recommendedName>
</protein>
<dbReference type="GO" id="GO:0071944">
    <property type="term" value="C:cell periphery"/>
    <property type="evidence" value="ECO:0007669"/>
    <property type="project" value="UniProtKB-ARBA"/>
</dbReference>
<dbReference type="InterPro" id="IPR051694">
    <property type="entry name" value="Immunoregulatory_rcpt-like"/>
</dbReference>
<dbReference type="OrthoDB" id="5233646at2759"/>
<dbReference type="Gene3D" id="2.40.70.10">
    <property type="entry name" value="Acid Proteases"/>
    <property type="match status" value="2"/>
</dbReference>
<accession>W3XEG2</accession>
<evidence type="ECO:0000313" key="9">
    <source>
        <dbReference type="Proteomes" id="UP000030651"/>
    </source>
</evidence>
<dbReference type="EMBL" id="KI912111">
    <property type="protein sequence ID" value="ETS83782.1"/>
    <property type="molecule type" value="Genomic_DNA"/>
</dbReference>
<dbReference type="SUPFAM" id="SSF50630">
    <property type="entry name" value="Acid proteases"/>
    <property type="match status" value="1"/>
</dbReference>
<keyword evidence="3 6" id="KW-1133">Transmembrane helix</keyword>
<feature type="compositionally biased region" description="Polar residues" evidence="5">
    <location>
        <begin position="648"/>
        <end position="666"/>
    </location>
</feature>
<dbReference type="PANTHER" id="PTHR15549">
    <property type="entry name" value="PAIRED IMMUNOGLOBULIN-LIKE TYPE 2 RECEPTOR"/>
    <property type="match status" value="1"/>
</dbReference>
<dbReference type="PROSITE" id="PS51767">
    <property type="entry name" value="PEPTIDASE_A1"/>
    <property type="match status" value="1"/>
</dbReference>
<dbReference type="STRING" id="1229662.W3XEG2"/>
<evidence type="ECO:0000256" key="3">
    <source>
        <dbReference type="ARBA" id="ARBA00022989"/>
    </source>
</evidence>
<organism evidence="8 9">
    <name type="scientific">Pestalotiopsis fici (strain W106-1 / CGMCC3.15140)</name>
    <dbReference type="NCBI Taxonomy" id="1229662"/>
    <lineage>
        <taxon>Eukaryota</taxon>
        <taxon>Fungi</taxon>
        <taxon>Dikarya</taxon>
        <taxon>Ascomycota</taxon>
        <taxon>Pezizomycotina</taxon>
        <taxon>Sordariomycetes</taxon>
        <taxon>Xylariomycetidae</taxon>
        <taxon>Amphisphaeriales</taxon>
        <taxon>Sporocadaceae</taxon>
        <taxon>Pestalotiopsis</taxon>
    </lineage>
</organism>
<dbReference type="eggNOG" id="ENOG502T0DX">
    <property type="taxonomic scope" value="Eukaryota"/>
</dbReference>
<dbReference type="Pfam" id="PF00026">
    <property type="entry name" value="Asp"/>
    <property type="match status" value="1"/>
</dbReference>
<dbReference type="RefSeq" id="XP_007832430.1">
    <property type="nucleotide sequence ID" value="XM_007834239.1"/>
</dbReference>
<dbReference type="InParanoid" id="W3XEG2"/>
<dbReference type="HOGENOM" id="CLU_009988_1_0_1"/>